<keyword evidence="5 7" id="KW-1133">Transmembrane helix</keyword>
<dbReference type="InterPro" id="IPR027417">
    <property type="entry name" value="P-loop_NTPase"/>
</dbReference>
<comment type="similarity">
    <text evidence="2">Belongs to the ABC transporter superfamily. ABCG family. Eye pigment precursor importer (TC 3.A.1.204) subfamily.</text>
</comment>
<evidence type="ECO:0000259" key="8">
    <source>
        <dbReference type="Pfam" id="PF00005"/>
    </source>
</evidence>
<gene>
    <name evidence="10" type="ORF">F3Y22_tig00110607pilonHSYRG00037</name>
</gene>
<comment type="subcellular location">
    <subcellularLocation>
        <location evidence="1">Membrane</location>
        <topology evidence="1">Multi-pass membrane protein</topology>
    </subcellularLocation>
</comment>
<evidence type="ECO:0000259" key="9">
    <source>
        <dbReference type="Pfam" id="PF01061"/>
    </source>
</evidence>
<dbReference type="Gene3D" id="3.40.50.300">
    <property type="entry name" value="P-loop containing nucleotide triphosphate hydrolases"/>
    <property type="match status" value="1"/>
</dbReference>
<dbReference type="Proteomes" id="UP000436088">
    <property type="component" value="Unassembled WGS sequence"/>
</dbReference>
<keyword evidence="4 7" id="KW-0812">Transmembrane</keyword>
<dbReference type="AlphaFoldDB" id="A0A6A3A439"/>
<sequence>MATTFENSEPVLNIAEPHAALEVENLNPTPQEDGDSLTWNNLWVTVAGGISILRGLTGYALPGELLAIMGPSGCGNATLLDTLAGRPSPNTRQDGDIPINGRKQALAYGTSPYVTQEDALIATLTVREAVYYSAQLQLPDSMMKSDKKARAEMTIREMGKTVYFGPVSAANETCLAESGWTMHRFRLEVSEGERLNGHYGVTAFVVRNTLSALPFLALVALIPGAITYFPPGLHKRYEHFFFFVTVLFVSMMLAESLMMIVASLVPNFLMGIIGARIQGLMVLVGVFFRLPTDLPKPLLKYPLYHIAFHKYAYQALFKNEYEGTTFPNVQGGKGSLIISGEEILKETWHLEMGYAKWVELAILFAMVGFYRVIAKFIYATRRERECSST</sequence>
<dbReference type="GO" id="GO:0140359">
    <property type="term" value="F:ABC-type transporter activity"/>
    <property type="evidence" value="ECO:0007669"/>
    <property type="project" value="InterPro"/>
</dbReference>
<keyword evidence="11" id="KW-1185">Reference proteome</keyword>
<evidence type="ECO:0000256" key="6">
    <source>
        <dbReference type="ARBA" id="ARBA00023136"/>
    </source>
</evidence>
<dbReference type="EMBL" id="VEPZ02001048">
    <property type="protein sequence ID" value="KAE8697909.1"/>
    <property type="molecule type" value="Genomic_DNA"/>
</dbReference>
<evidence type="ECO:0000256" key="1">
    <source>
        <dbReference type="ARBA" id="ARBA00004141"/>
    </source>
</evidence>
<evidence type="ECO:0000256" key="3">
    <source>
        <dbReference type="ARBA" id="ARBA00022448"/>
    </source>
</evidence>
<dbReference type="PANTHER" id="PTHR48042">
    <property type="entry name" value="ABC TRANSPORTER G FAMILY MEMBER 11"/>
    <property type="match status" value="1"/>
</dbReference>
<feature type="transmembrane region" description="Helical" evidence="7">
    <location>
        <begin position="357"/>
        <end position="378"/>
    </location>
</feature>
<dbReference type="GO" id="GO:0005524">
    <property type="term" value="F:ATP binding"/>
    <property type="evidence" value="ECO:0007669"/>
    <property type="project" value="InterPro"/>
</dbReference>
<feature type="domain" description="ABC-2 type transporter transmembrane" evidence="9">
    <location>
        <begin position="189"/>
        <end position="321"/>
    </location>
</feature>
<dbReference type="InterPro" id="IPR052215">
    <property type="entry name" value="Plant_ABCG"/>
</dbReference>
<dbReference type="SUPFAM" id="SSF52540">
    <property type="entry name" value="P-loop containing nucleoside triphosphate hydrolases"/>
    <property type="match status" value="1"/>
</dbReference>
<dbReference type="GO" id="GO:0016020">
    <property type="term" value="C:membrane"/>
    <property type="evidence" value="ECO:0007669"/>
    <property type="project" value="UniProtKB-SubCell"/>
</dbReference>
<accession>A0A6A3A439</accession>
<keyword evidence="6 7" id="KW-0472">Membrane</keyword>
<comment type="caution">
    <text evidence="10">The sequence shown here is derived from an EMBL/GenBank/DDBJ whole genome shotgun (WGS) entry which is preliminary data.</text>
</comment>
<evidence type="ECO:0000256" key="7">
    <source>
        <dbReference type="SAM" id="Phobius"/>
    </source>
</evidence>
<dbReference type="InterPro" id="IPR003439">
    <property type="entry name" value="ABC_transporter-like_ATP-bd"/>
</dbReference>
<feature type="transmembrane region" description="Helical" evidence="7">
    <location>
        <begin position="210"/>
        <end position="229"/>
    </location>
</feature>
<dbReference type="Pfam" id="PF00005">
    <property type="entry name" value="ABC_tran"/>
    <property type="match status" value="1"/>
</dbReference>
<dbReference type="PANTHER" id="PTHR48042:SF1">
    <property type="entry name" value="ABC TRANSPORTER G FAMILY MEMBER 11-LIKE"/>
    <property type="match status" value="1"/>
</dbReference>
<proteinExistence type="inferred from homology"/>
<reference evidence="10" key="1">
    <citation type="submission" date="2019-09" db="EMBL/GenBank/DDBJ databases">
        <title>Draft genome information of white flower Hibiscus syriacus.</title>
        <authorList>
            <person name="Kim Y.-M."/>
        </authorList>
    </citation>
    <scope>NUCLEOTIDE SEQUENCE [LARGE SCALE GENOMIC DNA]</scope>
    <source>
        <strain evidence="10">YM2019G1</strain>
    </source>
</reference>
<dbReference type="Pfam" id="PF01061">
    <property type="entry name" value="ABC2_membrane"/>
    <property type="match status" value="1"/>
</dbReference>
<dbReference type="GO" id="GO:0016887">
    <property type="term" value="F:ATP hydrolysis activity"/>
    <property type="evidence" value="ECO:0007669"/>
    <property type="project" value="InterPro"/>
</dbReference>
<evidence type="ECO:0000256" key="5">
    <source>
        <dbReference type="ARBA" id="ARBA00022989"/>
    </source>
</evidence>
<name>A0A6A3A439_HIBSY</name>
<evidence type="ECO:0000256" key="2">
    <source>
        <dbReference type="ARBA" id="ARBA00005814"/>
    </source>
</evidence>
<protein>
    <submittedName>
        <fullName evidence="10">RNA-binding family protein isoform 1</fullName>
    </submittedName>
</protein>
<evidence type="ECO:0000313" key="10">
    <source>
        <dbReference type="EMBL" id="KAE8697909.1"/>
    </source>
</evidence>
<evidence type="ECO:0000313" key="11">
    <source>
        <dbReference type="Proteomes" id="UP000436088"/>
    </source>
</evidence>
<feature type="domain" description="ABC transporter" evidence="8">
    <location>
        <begin position="57"/>
        <end position="159"/>
    </location>
</feature>
<keyword evidence="3" id="KW-0813">Transport</keyword>
<dbReference type="InterPro" id="IPR013525">
    <property type="entry name" value="ABC2_TM"/>
</dbReference>
<feature type="transmembrane region" description="Helical" evidence="7">
    <location>
        <begin position="268"/>
        <end position="290"/>
    </location>
</feature>
<feature type="transmembrane region" description="Helical" evidence="7">
    <location>
        <begin position="241"/>
        <end position="262"/>
    </location>
</feature>
<evidence type="ECO:0000256" key="4">
    <source>
        <dbReference type="ARBA" id="ARBA00022692"/>
    </source>
</evidence>
<organism evidence="10 11">
    <name type="scientific">Hibiscus syriacus</name>
    <name type="common">Rose of Sharon</name>
    <dbReference type="NCBI Taxonomy" id="106335"/>
    <lineage>
        <taxon>Eukaryota</taxon>
        <taxon>Viridiplantae</taxon>
        <taxon>Streptophyta</taxon>
        <taxon>Embryophyta</taxon>
        <taxon>Tracheophyta</taxon>
        <taxon>Spermatophyta</taxon>
        <taxon>Magnoliopsida</taxon>
        <taxon>eudicotyledons</taxon>
        <taxon>Gunneridae</taxon>
        <taxon>Pentapetalae</taxon>
        <taxon>rosids</taxon>
        <taxon>malvids</taxon>
        <taxon>Malvales</taxon>
        <taxon>Malvaceae</taxon>
        <taxon>Malvoideae</taxon>
        <taxon>Hibiscus</taxon>
    </lineage>
</organism>